<keyword evidence="6" id="KW-1185">Reference proteome</keyword>
<evidence type="ECO:0000313" key="6">
    <source>
        <dbReference type="Proteomes" id="UP001156666"/>
    </source>
</evidence>
<comment type="function">
    <text evidence="1">May be involved in the biogenesis of curli organelles.</text>
</comment>
<dbReference type="AlphaFoldDB" id="A0AA37SQS8"/>
<dbReference type="InterPro" id="IPR018900">
    <property type="entry name" value="Curli_CsgE"/>
</dbReference>
<reference evidence="5" key="2">
    <citation type="submission" date="2023-01" db="EMBL/GenBank/DDBJ databases">
        <title>Draft genome sequence of Portibacter lacus strain NBRC 108769.</title>
        <authorList>
            <person name="Sun Q."/>
            <person name="Mori K."/>
        </authorList>
    </citation>
    <scope>NUCLEOTIDE SEQUENCE</scope>
    <source>
        <strain evidence="5">NBRC 108769</strain>
    </source>
</reference>
<evidence type="ECO:0000313" key="5">
    <source>
        <dbReference type="EMBL" id="GLR19156.1"/>
    </source>
</evidence>
<protein>
    <recommendedName>
        <fullName evidence="2">Curli production assembly/transport component CsgE</fullName>
    </recommendedName>
</protein>
<evidence type="ECO:0000256" key="2">
    <source>
        <dbReference type="ARBA" id="ARBA00014024"/>
    </source>
</evidence>
<feature type="chain" id="PRO_5041451686" description="Curli production assembly/transport component CsgE" evidence="4">
    <location>
        <begin position="21"/>
        <end position="243"/>
    </location>
</feature>
<name>A0AA37SQS8_9BACT</name>
<dbReference type="RefSeq" id="WP_235292177.1">
    <property type="nucleotide sequence ID" value="NZ_BSOH01000027.1"/>
</dbReference>
<reference evidence="5" key="1">
    <citation type="journal article" date="2014" name="Int. J. Syst. Evol. Microbiol.">
        <title>Complete genome sequence of Corynebacterium casei LMG S-19264T (=DSM 44701T), isolated from a smear-ripened cheese.</title>
        <authorList>
            <consortium name="US DOE Joint Genome Institute (JGI-PGF)"/>
            <person name="Walter F."/>
            <person name="Albersmeier A."/>
            <person name="Kalinowski J."/>
            <person name="Ruckert C."/>
        </authorList>
    </citation>
    <scope>NUCLEOTIDE SEQUENCE</scope>
    <source>
        <strain evidence="5">NBRC 108769</strain>
    </source>
</reference>
<gene>
    <name evidence="5" type="ORF">GCM10007940_37720</name>
</gene>
<feature type="signal peptide" evidence="4">
    <location>
        <begin position="1"/>
        <end position="20"/>
    </location>
</feature>
<evidence type="ECO:0000256" key="1">
    <source>
        <dbReference type="ARBA" id="ARBA00003989"/>
    </source>
</evidence>
<keyword evidence="3 4" id="KW-0732">Signal</keyword>
<comment type="caution">
    <text evidence="5">The sequence shown here is derived from an EMBL/GenBank/DDBJ whole genome shotgun (WGS) entry which is preliminary data.</text>
</comment>
<dbReference type="EMBL" id="BSOH01000027">
    <property type="protein sequence ID" value="GLR19156.1"/>
    <property type="molecule type" value="Genomic_DNA"/>
</dbReference>
<organism evidence="5 6">
    <name type="scientific">Portibacter lacus</name>
    <dbReference type="NCBI Taxonomy" id="1099794"/>
    <lineage>
        <taxon>Bacteria</taxon>
        <taxon>Pseudomonadati</taxon>
        <taxon>Bacteroidota</taxon>
        <taxon>Saprospiria</taxon>
        <taxon>Saprospirales</taxon>
        <taxon>Haliscomenobacteraceae</taxon>
        <taxon>Portibacter</taxon>
    </lineage>
</organism>
<proteinExistence type="predicted"/>
<evidence type="ECO:0000256" key="3">
    <source>
        <dbReference type="ARBA" id="ARBA00022729"/>
    </source>
</evidence>
<evidence type="ECO:0000256" key="4">
    <source>
        <dbReference type="SAM" id="SignalP"/>
    </source>
</evidence>
<accession>A0AA37SQS8</accession>
<dbReference type="Pfam" id="PF10627">
    <property type="entry name" value="CsgE"/>
    <property type="match status" value="1"/>
</dbReference>
<dbReference type="Proteomes" id="UP001156666">
    <property type="component" value="Unassembled WGS sequence"/>
</dbReference>
<sequence>MIKNIALAIVFALTSVISSANDFRVKIAYEQFDTEILLYIKIENASNLKKNFNAKVNIQSQNLSFRPIQKDYNQVLIVAPKTVSNFNFATLEYSVLSQSIIRLDLYQRDSLISKDSLTLDFPNSFKNVNSKGGPRDIEIDLGGLKIDRTRTPIGRSFFELFEKNWVSPKGLSDYTIEFEELPFRFRTTKLKVYLDGELVVDSFLKDNEEFIPQLLAFTIGSVRNKLSEKETRDDEIGGDWNGI</sequence>